<dbReference type="PROSITE" id="PS50966">
    <property type="entry name" value="ZF_SWIM"/>
    <property type="match status" value="1"/>
</dbReference>
<dbReference type="Pfam" id="PF04434">
    <property type="entry name" value="SWIM"/>
    <property type="match status" value="1"/>
</dbReference>
<keyword evidence="3 5" id="KW-0863">Zinc-finger</keyword>
<feature type="domain" description="SWIM-type" evidence="6">
    <location>
        <begin position="611"/>
        <end position="643"/>
    </location>
</feature>
<evidence type="ECO:0000313" key="9">
    <source>
        <dbReference type="Proteomes" id="UP000238479"/>
    </source>
</evidence>
<evidence type="ECO:0000313" key="8">
    <source>
        <dbReference type="EMBL" id="PRQ32218.1"/>
    </source>
</evidence>
<dbReference type="InterPro" id="IPR004332">
    <property type="entry name" value="Transposase_MuDR"/>
</dbReference>
<evidence type="ECO:0000256" key="1">
    <source>
        <dbReference type="ARBA" id="ARBA00011726"/>
    </source>
</evidence>
<dbReference type="OrthoDB" id="1158080at2759"/>
<keyword evidence="2" id="KW-0479">Metal-binding</keyword>
<comment type="subunit">
    <text evidence="1">Homodimers and heterodimers.</text>
</comment>
<dbReference type="PROSITE" id="PS51745">
    <property type="entry name" value="PB1"/>
    <property type="match status" value="1"/>
</dbReference>
<evidence type="ECO:0000256" key="4">
    <source>
        <dbReference type="ARBA" id="ARBA00022833"/>
    </source>
</evidence>
<dbReference type="PANTHER" id="PTHR31973">
    <property type="entry name" value="POLYPROTEIN, PUTATIVE-RELATED"/>
    <property type="match status" value="1"/>
</dbReference>
<dbReference type="GO" id="GO:0008270">
    <property type="term" value="F:zinc ion binding"/>
    <property type="evidence" value="ECO:0007669"/>
    <property type="project" value="UniProtKB-KW"/>
</dbReference>
<dbReference type="InterPro" id="IPR007527">
    <property type="entry name" value="Znf_SWIM"/>
</dbReference>
<dbReference type="Pfam" id="PF10551">
    <property type="entry name" value="MULE"/>
    <property type="match status" value="1"/>
</dbReference>
<dbReference type="SMART" id="SM00575">
    <property type="entry name" value="ZnF_PMZ"/>
    <property type="match status" value="1"/>
</dbReference>
<keyword evidence="9" id="KW-1185">Reference proteome</keyword>
<dbReference type="InterPro" id="IPR018289">
    <property type="entry name" value="MULE_transposase_dom"/>
</dbReference>
<evidence type="ECO:0000256" key="5">
    <source>
        <dbReference type="PROSITE-ProRule" id="PRU00325"/>
    </source>
</evidence>
<evidence type="ECO:0000259" key="7">
    <source>
        <dbReference type="PROSITE" id="PS51745"/>
    </source>
</evidence>
<dbReference type="OMA" id="MENAMHE"/>
<dbReference type="STRING" id="74649.A0A2P6QDG2"/>
<proteinExistence type="predicted"/>
<accession>A0A2P6QDG2</accession>
<comment type="caution">
    <text evidence="8">The sequence shown here is derived from an EMBL/GenBank/DDBJ whole genome shotgun (WGS) entry which is preliminary data.</text>
</comment>
<dbReference type="InterPro" id="IPR006564">
    <property type="entry name" value="Znf_PMZ"/>
</dbReference>
<dbReference type="InterPro" id="IPR053793">
    <property type="entry name" value="PB1-like"/>
</dbReference>
<dbReference type="PANTHER" id="PTHR31973:SF187">
    <property type="entry name" value="MUTATOR TRANSPOSASE MUDRA PROTEIN"/>
    <property type="match status" value="1"/>
</dbReference>
<evidence type="ECO:0000259" key="6">
    <source>
        <dbReference type="PROSITE" id="PS50966"/>
    </source>
</evidence>
<evidence type="ECO:0000256" key="2">
    <source>
        <dbReference type="ARBA" id="ARBA00022723"/>
    </source>
</evidence>
<dbReference type="SUPFAM" id="SSF54277">
    <property type="entry name" value="CAD &amp; PB1 domains"/>
    <property type="match status" value="1"/>
</dbReference>
<name>A0A2P6QDG2_ROSCH</name>
<dbReference type="Pfam" id="PF03108">
    <property type="entry name" value="DBD_Tnp_Mut"/>
    <property type="match status" value="1"/>
</dbReference>
<dbReference type="Proteomes" id="UP000238479">
    <property type="component" value="Chromosome 5"/>
</dbReference>
<protein>
    <submittedName>
        <fullName evidence="8">Putative PB1 domain, transposase, MuDR, plant, Zinc finger, SWIM-type, MULE transposase</fullName>
    </submittedName>
</protein>
<keyword evidence="4" id="KW-0862">Zinc</keyword>
<dbReference type="Gramene" id="PRQ32218">
    <property type="protein sequence ID" value="PRQ32218"/>
    <property type="gene ID" value="RchiOBHm_Chr5g0043951"/>
</dbReference>
<sequence length="732" mass="82434">MEPKLESGRLDSATLAKCTYRSVAFLTALYENSKYADICDEICSRFKVLDIGSFELTYAIPDHPNCLLQSDMDVRMMLMCLEMLNIRIVDILVKDRVNSNIEGAGQNHVESAGSNNVPIHTTPMSRTVETHSATGENEHLGNSTSHEDNAYLSQGWREYISHAGQKFEGGATEFRNKLRMYAIEMGFRFVYTRNDKFRVIAECFKKSEGCNWHIFGASCQANGYFYIRSLNNVHTCTSCTRGPKSKMMSSKIISSVIVDQIREKPTIKPADIVKDFKQQYGLDISYRIAWAGTKLAKSKVHGDESLSYHQLVWYRDALMSTNPGSHCVLESDPGTSRFQRLFVCYGACIEGFQWCRPLLFIDAIFLKSKYKGQLIGATGKDGNQGYFPFAFAIMDSESDENWSWFFDNLAKVLTPEGRTITFVSDRNKGLIEGISNIFPTSHHAFCLDGLKKNLFSIFPATYAKFFQERIVDLFMRCAYAPTEAAFEFNLKNLKDEGGAPIKTFLENLPKENWSYAYFKGNGYGEICNNVSESFTSWVSELWMLPICQMVDGLGIKLMDIIAERNREAGQWSSVLCPEMERTLNKTLIVGKDWNVTCSSASVFVVHAEGTITVDLSNHFCSCHDWQRKGFPCAHALVSGQKNSGSIYDYVSNFFKSSYFRSSYATLISPIPDMENAMHEGSDDRVILPPLSRKSPGPMAKKLQSVEKLPRAIKCGRCGAVGRHNKKTCTANI</sequence>
<gene>
    <name evidence="8" type="ORF">RchiOBHm_Chr5g0043951</name>
</gene>
<organism evidence="8 9">
    <name type="scientific">Rosa chinensis</name>
    <name type="common">China rose</name>
    <dbReference type="NCBI Taxonomy" id="74649"/>
    <lineage>
        <taxon>Eukaryota</taxon>
        <taxon>Viridiplantae</taxon>
        <taxon>Streptophyta</taxon>
        <taxon>Embryophyta</taxon>
        <taxon>Tracheophyta</taxon>
        <taxon>Spermatophyta</taxon>
        <taxon>Magnoliopsida</taxon>
        <taxon>eudicotyledons</taxon>
        <taxon>Gunneridae</taxon>
        <taxon>Pentapetalae</taxon>
        <taxon>rosids</taxon>
        <taxon>fabids</taxon>
        <taxon>Rosales</taxon>
        <taxon>Rosaceae</taxon>
        <taxon>Rosoideae</taxon>
        <taxon>Rosoideae incertae sedis</taxon>
        <taxon>Rosa</taxon>
    </lineage>
</organism>
<feature type="domain" description="PB1" evidence="7">
    <location>
        <begin position="13"/>
        <end position="96"/>
    </location>
</feature>
<evidence type="ECO:0000256" key="3">
    <source>
        <dbReference type="ARBA" id="ARBA00022771"/>
    </source>
</evidence>
<reference evidence="8 9" key="1">
    <citation type="journal article" date="2018" name="Nat. Genet.">
        <title>The Rosa genome provides new insights in the design of modern roses.</title>
        <authorList>
            <person name="Bendahmane M."/>
        </authorList>
    </citation>
    <scope>NUCLEOTIDE SEQUENCE [LARGE SCALE GENOMIC DNA]</scope>
    <source>
        <strain evidence="9">cv. Old Blush</strain>
    </source>
</reference>
<dbReference type="EMBL" id="PDCK01000043">
    <property type="protein sequence ID" value="PRQ32218.1"/>
    <property type="molecule type" value="Genomic_DNA"/>
</dbReference>
<dbReference type="AlphaFoldDB" id="A0A2P6QDG2"/>